<organism evidence="9 10">
    <name type="scientific">Bacillus daqingensis</name>
    <dbReference type="NCBI Taxonomy" id="872396"/>
    <lineage>
        <taxon>Bacteria</taxon>
        <taxon>Bacillati</taxon>
        <taxon>Bacillota</taxon>
        <taxon>Bacilli</taxon>
        <taxon>Bacillales</taxon>
        <taxon>Bacillaceae</taxon>
        <taxon>Bacillus</taxon>
    </lineage>
</organism>
<evidence type="ECO:0000256" key="3">
    <source>
        <dbReference type="ARBA" id="ARBA00018111"/>
    </source>
</evidence>
<dbReference type="NCBIfam" id="NF010733">
    <property type="entry name" value="PRK14135.1"/>
    <property type="match status" value="1"/>
</dbReference>
<protein>
    <recommendedName>
        <fullName evidence="3 5">Regulatory protein RecX</fullName>
    </recommendedName>
</protein>
<evidence type="ECO:0000313" key="9">
    <source>
        <dbReference type="EMBL" id="MFC4735121.1"/>
    </source>
</evidence>
<evidence type="ECO:0000256" key="5">
    <source>
        <dbReference type="HAMAP-Rule" id="MF_01114"/>
    </source>
</evidence>
<dbReference type="EMBL" id="JBHSGK010000001">
    <property type="protein sequence ID" value="MFC4735121.1"/>
    <property type="molecule type" value="Genomic_DNA"/>
</dbReference>
<proteinExistence type="inferred from homology"/>
<feature type="domain" description="RecX second three-helical" evidence="6">
    <location>
        <begin position="113"/>
        <end position="154"/>
    </location>
</feature>
<evidence type="ECO:0000259" key="6">
    <source>
        <dbReference type="Pfam" id="PF02631"/>
    </source>
</evidence>
<evidence type="ECO:0000259" key="7">
    <source>
        <dbReference type="Pfam" id="PF21981"/>
    </source>
</evidence>
<comment type="caution">
    <text evidence="9">The sequence shown here is derived from an EMBL/GenBank/DDBJ whole genome shotgun (WGS) entry which is preliminary data.</text>
</comment>
<dbReference type="PANTHER" id="PTHR33602">
    <property type="entry name" value="REGULATORY PROTEIN RECX FAMILY PROTEIN"/>
    <property type="match status" value="1"/>
</dbReference>
<dbReference type="HAMAP" id="MF_01114">
    <property type="entry name" value="RecX"/>
    <property type="match status" value="1"/>
</dbReference>
<dbReference type="InterPro" id="IPR003783">
    <property type="entry name" value="Regulatory_RecX"/>
</dbReference>
<dbReference type="InterPro" id="IPR053926">
    <property type="entry name" value="RecX_HTH_1st"/>
</dbReference>
<sequence length="273" mass="32447">MPKIAKITAAKKTKQRYHIHLEKNGKEEYAFSVSEDMIVSEDLMKGKELTEEDISRLKSRDEIEKVYQRALNYLSYRMRSEKELKDYILGHEHVEEEDAFEMIQRLRKLDFVNDGRFAEAFVRTRKDQSKKGPRTIRQELKQKGISEKEMENAMEQYGEEEAVELAVELIEKKQKSYKRESRRRKEQKLMQFLLQKGYSMETASKALQQADIESDEEEELAAVRVQGEKLWRKHQSKADWERKQRVKQGLYQKGFPSEHIEIFLEEIESSDSL</sequence>
<dbReference type="InterPro" id="IPR053924">
    <property type="entry name" value="RecX_HTH_2nd"/>
</dbReference>
<comment type="similarity">
    <text evidence="2 5">Belongs to the RecX family.</text>
</comment>
<gene>
    <name evidence="5 9" type="primary">recX</name>
    <name evidence="9" type="ORF">ACFO4L_00865</name>
</gene>
<evidence type="ECO:0000256" key="4">
    <source>
        <dbReference type="ARBA" id="ARBA00022490"/>
    </source>
</evidence>
<dbReference type="Gene3D" id="1.10.10.10">
    <property type="entry name" value="Winged helix-like DNA-binding domain superfamily/Winged helix DNA-binding domain"/>
    <property type="match status" value="4"/>
</dbReference>
<evidence type="ECO:0000313" key="10">
    <source>
        <dbReference type="Proteomes" id="UP001595896"/>
    </source>
</evidence>
<dbReference type="Proteomes" id="UP001595896">
    <property type="component" value="Unassembled WGS sequence"/>
</dbReference>
<dbReference type="InterPro" id="IPR036388">
    <property type="entry name" value="WH-like_DNA-bd_sf"/>
</dbReference>
<feature type="domain" description="RecX first three-helical" evidence="8">
    <location>
        <begin position="67"/>
        <end position="106"/>
    </location>
</feature>
<dbReference type="InterPro" id="IPR053925">
    <property type="entry name" value="RecX_HTH_3rd"/>
</dbReference>
<evidence type="ECO:0000256" key="1">
    <source>
        <dbReference type="ARBA" id="ARBA00004496"/>
    </source>
</evidence>
<dbReference type="PANTHER" id="PTHR33602:SF1">
    <property type="entry name" value="REGULATORY PROTEIN RECX FAMILY PROTEIN"/>
    <property type="match status" value="1"/>
</dbReference>
<comment type="function">
    <text evidence="5">Modulates RecA activity.</text>
</comment>
<evidence type="ECO:0000259" key="8">
    <source>
        <dbReference type="Pfam" id="PF21982"/>
    </source>
</evidence>
<feature type="domain" description="RecX third three-helical" evidence="7">
    <location>
        <begin position="159"/>
        <end position="207"/>
    </location>
</feature>
<evidence type="ECO:0000256" key="2">
    <source>
        <dbReference type="ARBA" id="ARBA00009695"/>
    </source>
</evidence>
<reference evidence="10" key="1">
    <citation type="journal article" date="2019" name="Int. J. Syst. Evol. Microbiol.">
        <title>The Global Catalogue of Microorganisms (GCM) 10K type strain sequencing project: providing services to taxonomists for standard genome sequencing and annotation.</title>
        <authorList>
            <consortium name="The Broad Institute Genomics Platform"/>
            <consortium name="The Broad Institute Genome Sequencing Center for Infectious Disease"/>
            <person name="Wu L."/>
            <person name="Ma J."/>
        </authorList>
    </citation>
    <scope>NUCLEOTIDE SEQUENCE [LARGE SCALE GENOMIC DNA]</scope>
    <source>
        <strain evidence="10">JCM 12165</strain>
    </source>
</reference>
<accession>A0ABV9NSG8</accession>
<dbReference type="Pfam" id="PF21982">
    <property type="entry name" value="RecX_HTH1"/>
    <property type="match status" value="1"/>
</dbReference>
<feature type="domain" description="RecX third three-helical" evidence="7">
    <location>
        <begin position="217"/>
        <end position="263"/>
    </location>
</feature>
<keyword evidence="10" id="KW-1185">Reference proteome</keyword>
<dbReference type="Pfam" id="PF21981">
    <property type="entry name" value="RecX_HTH3"/>
    <property type="match status" value="2"/>
</dbReference>
<keyword evidence="4 5" id="KW-0963">Cytoplasm</keyword>
<name>A0ABV9NSG8_9BACI</name>
<comment type="subcellular location">
    <subcellularLocation>
        <location evidence="1 5">Cytoplasm</location>
    </subcellularLocation>
</comment>
<dbReference type="Pfam" id="PF02631">
    <property type="entry name" value="RecX_HTH2"/>
    <property type="match status" value="1"/>
</dbReference>
<dbReference type="RefSeq" id="WP_377907742.1">
    <property type="nucleotide sequence ID" value="NZ_JBHSGK010000001.1"/>
</dbReference>